<evidence type="ECO:0000313" key="2">
    <source>
        <dbReference type="EMBL" id="PWJ20759.1"/>
    </source>
</evidence>
<evidence type="ECO:0000259" key="1">
    <source>
        <dbReference type="Pfam" id="PF13372"/>
    </source>
</evidence>
<accession>A0A2Y9AES6</accession>
<evidence type="ECO:0000313" key="5">
    <source>
        <dbReference type="Proteomes" id="UP000251571"/>
    </source>
</evidence>
<dbReference type="Proteomes" id="UP000245839">
    <property type="component" value="Unassembled WGS sequence"/>
</dbReference>
<protein>
    <submittedName>
        <fullName evidence="2 3">Alginate export</fullName>
    </submittedName>
</protein>
<sequence length="447" mass="47699">MLFYDQSGLTIRGHLQFGLNAVAERNLFWDLAGTTAPGSGFDPDTNWLEGYVKPGVSFEYQLDTGAIVYGKLSAVSSYTWGTDAFDTGDTGATTLEEAYLALRGDLPSGLSYDLSLGARELTLGTGMLIANGATSGFERGALKFGPRKAWEMAAIGRLSFGSVTGTAFYLDPNELPSTNGDNELAGVDLRYDDPRGGYLGATYVDVLNSESSYPQAAPGGLGAPTVTPGAREGTRTLGLYGKTNPFEGALANWSFTGEVALQRNDRIDLEAWGGRVTAGYTFADLPWSPNVTLGYQTFSGDDPDTATLERFDPLYYQGSPSAWATGSKSASTFINSNVNALSLAVRVKPTQKDTWTLRYAHIRANELNSPVQFGQATRVDVNGNVVSGVDDAHLADDLFLEYSRIINRNTFLTAGVSVSFPGAAIDNVVGTSAEPWTGGFVNVVVNF</sequence>
<dbReference type="RefSeq" id="WP_109563154.1">
    <property type="nucleotide sequence ID" value="NZ_QGDJ01000002.1"/>
</dbReference>
<gene>
    <name evidence="2" type="ORF">BCF38_1024</name>
    <name evidence="3" type="ORF">SAMN05421539_1024</name>
</gene>
<dbReference type="EMBL" id="UETC01000002">
    <property type="protein sequence ID" value="SSA41089.1"/>
    <property type="molecule type" value="Genomic_DNA"/>
</dbReference>
<proteinExistence type="predicted"/>
<dbReference type="EMBL" id="QGDJ01000002">
    <property type="protein sequence ID" value="PWJ20759.1"/>
    <property type="molecule type" value="Genomic_DNA"/>
</dbReference>
<organism evidence="3 5">
    <name type="scientific">Jannaschia seohaensis</name>
    <dbReference type="NCBI Taxonomy" id="475081"/>
    <lineage>
        <taxon>Bacteria</taxon>
        <taxon>Pseudomonadati</taxon>
        <taxon>Pseudomonadota</taxon>
        <taxon>Alphaproteobacteria</taxon>
        <taxon>Rhodobacterales</taxon>
        <taxon>Roseobacteraceae</taxon>
        <taxon>Jannaschia</taxon>
    </lineage>
</organism>
<dbReference type="InterPro" id="IPR053728">
    <property type="entry name" value="Alginate_Permeability_Chnl"/>
</dbReference>
<dbReference type="OrthoDB" id="311329at2"/>
<dbReference type="Pfam" id="PF13372">
    <property type="entry name" value="Alginate_exp"/>
    <property type="match status" value="1"/>
</dbReference>
<dbReference type="Proteomes" id="UP000251571">
    <property type="component" value="Unassembled WGS sequence"/>
</dbReference>
<keyword evidence="4" id="KW-1185">Reference proteome</keyword>
<dbReference type="InterPro" id="IPR025388">
    <property type="entry name" value="Alginate_export_dom"/>
</dbReference>
<reference evidence="2 4" key="2">
    <citation type="submission" date="2018-03" db="EMBL/GenBank/DDBJ databases">
        <title>Genomic Encyclopedia of Archaeal and Bacterial Type Strains, Phase II (KMG-II): from individual species to whole genera.</title>
        <authorList>
            <person name="Goeker M."/>
        </authorList>
    </citation>
    <scope>NUCLEOTIDE SEQUENCE [LARGE SCALE GENOMIC DNA]</scope>
    <source>
        <strain evidence="2 4">DSM 25227</strain>
    </source>
</reference>
<reference evidence="3 5" key="1">
    <citation type="submission" date="2016-10" db="EMBL/GenBank/DDBJ databases">
        <authorList>
            <person name="Cai Z."/>
        </authorList>
    </citation>
    <scope>NUCLEOTIDE SEQUENCE [LARGE SCALE GENOMIC DNA]</scope>
    <source>
        <strain evidence="3 5">DSM 25227</strain>
    </source>
</reference>
<evidence type="ECO:0000313" key="3">
    <source>
        <dbReference type="EMBL" id="SSA41089.1"/>
    </source>
</evidence>
<name>A0A2Y9AES6_9RHOB</name>
<dbReference type="Gene3D" id="2.40.160.100">
    <property type="match status" value="1"/>
</dbReference>
<dbReference type="AlphaFoldDB" id="A0A2Y9AES6"/>
<feature type="domain" description="Alginate export" evidence="1">
    <location>
        <begin position="251"/>
        <end position="433"/>
    </location>
</feature>
<evidence type="ECO:0000313" key="4">
    <source>
        <dbReference type="Proteomes" id="UP000245839"/>
    </source>
</evidence>